<dbReference type="CDD" id="cd24142">
    <property type="entry name" value="ACL4-like"/>
    <property type="match status" value="1"/>
</dbReference>
<reference evidence="1" key="1">
    <citation type="submission" date="2021-09" db="EMBL/GenBank/DDBJ databases">
        <authorList>
            <consortium name="AG Swart"/>
            <person name="Singh M."/>
            <person name="Singh A."/>
            <person name="Seah K."/>
            <person name="Emmerich C."/>
        </authorList>
    </citation>
    <scope>NUCLEOTIDE SEQUENCE</scope>
    <source>
        <strain evidence="1">ATCC30299</strain>
    </source>
</reference>
<gene>
    <name evidence="1" type="ORF">BSTOLATCC_MIC50000</name>
</gene>
<dbReference type="SUPFAM" id="SSF48452">
    <property type="entry name" value="TPR-like"/>
    <property type="match status" value="1"/>
</dbReference>
<sequence>MSEQIYTMIAQAKALHEACQLEDAANLYKQTLELASSTGEIPEELLDSYAELSNTTGDAATAISLFQESINRYPTQNPSKYFSLAQLNSGKQSLTLYRAGIEILKQNLSEENSRIQLATAYSAIAELHMSDLCDEENAEEICESSIQAAIEYDPNCIDAYQMLANLRLVRLRFQEAKEAMEKVKLLLEKAKHDSLPSIEFILESMRNLIEIEDFDGVLWVGDIGLSMDEDMPEIIYMQAFAHCKLGRKKESGDLIEILSGKMLDPELFSALEELKQELRKL</sequence>
<accession>A0AAU9JV55</accession>
<dbReference type="Proteomes" id="UP001162131">
    <property type="component" value="Unassembled WGS sequence"/>
</dbReference>
<evidence type="ECO:0000313" key="1">
    <source>
        <dbReference type="EMBL" id="CAG9329884.1"/>
    </source>
</evidence>
<dbReference type="InterPro" id="IPR011990">
    <property type="entry name" value="TPR-like_helical_dom_sf"/>
</dbReference>
<dbReference type="AlphaFoldDB" id="A0AAU9JV55"/>
<proteinExistence type="predicted"/>
<dbReference type="Gene3D" id="1.25.40.10">
    <property type="entry name" value="Tetratricopeptide repeat domain"/>
    <property type="match status" value="1"/>
</dbReference>
<dbReference type="EMBL" id="CAJZBQ010000050">
    <property type="protein sequence ID" value="CAG9329884.1"/>
    <property type="molecule type" value="Genomic_DNA"/>
</dbReference>
<evidence type="ECO:0000313" key="2">
    <source>
        <dbReference type="Proteomes" id="UP001162131"/>
    </source>
</evidence>
<comment type="caution">
    <text evidence="1">The sequence shown here is derived from an EMBL/GenBank/DDBJ whole genome shotgun (WGS) entry which is preliminary data.</text>
</comment>
<evidence type="ECO:0008006" key="3">
    <source>
        <dbReference type="Google" id="ProtNLM"/>
    </source>
</evidence>
<name>A0AAU9JV55_9CILI</name>
<organism evidence="1 2">
    <name type="scientific">Blepharisma stoltei</name>
    <dbReference type="NCBI Taxonomy" id="1481888"/>
    <lineage>
        <taxon>Eukaryota</taxon>
        <taxon>Sar</taxon>
        <taxon>Alveolata</taxon>
        <taxon>Ciliophora</taxon>
        <taxon>Postciliodesmatophora</taxon>
        <taxon>Heterotrichea</taxon>
        <taxon>Heterotrichida</taxon>
        <taxon>Blepharismidae</taxon>
        <taxon>Blepharisma</taxon>
    </lineage>
</organism>
<protein>
    <recommendedName>
        <fullName evidence="3">Tetratricopeptide repeat protein</fullName>
    </recommendedName>
</protein>
<keyword evidence="2" id="KW-1185">Reference proteome</keyword>